<reference evidence="4 5" key="1">
    <citation type="submission" date="2024-02" db="EMBL/GenBank/DDBJ databases">
        <title>High-quality chromosome-scale genome assembly of Pensacola bahiagrass (Paspalum notatum Flugge var. saurae).</title>
        <authorList>
            <person name="Vega J.M."/>
            <person name="Podio M."/>
            <person name="Orjuela J."/>
            <person name="Siena L.A."/>
            <person name="Pessino S.C."/>
            <person name="Combes M.C."/>
            <person name="Mariac C."/>
            <person name="Albertini E."/>
            <person name="Pupilli F."/>
            <person name="Ortiz J.P.A."/>
            <person name="Leblanc O."/>
        </authorList>
    </citation>
    <scope>NUCLEOTIDE SEQUENCE [LARGE SCALE GENOMIC DNA]</scope>
    <source>
        <strain evidence="4">R1</strain>
        <tissue evidence="4">Leaf</tissue>
    </source>
</reference>
<evidence type="ECO:0000313" key="4">
    <source>
        <dbReference type="EMBL" id="WVZ90447.1"/>
    </source>
</evidence>
<comment type="similarity">
    <text evidence="1">Belongs to the methyltransferase superfamily. Type-7 methyltransferase family. SABATH subfamily.</text>
</comment>
<dbReference type="InterPro" id="IPR005299">
    <property type="entry name" value="MeTrfase_7"/>
</dbReference>
<organism evidence="4 5">
    <name type="scientific">Paspalum notatum var. saurae</name>
    <dbReference type="NCBI Taxonomy" id="547442"/>
    <lineage>
        <taxon>Eukaryota</taxon>
        <taxon>Viridiplantae</taxon>
        <taxon>Streptophyta</taxon>
        <taxon>Embryophyta</taxon>
        <taxon>Tracheophyta</taxon>
        <taxon>Spermatophyta</taxon>
        <taxon>Magnoliopsida</taxon>
        <taxon>Liliopsida</taxon>
        <taxon>Poales</taxon>
        <taxon>Poaceae</taxon>
        <taxon>PACMAD clade</taxon>
        <taxon>Panicoideae</taxon>
        <taxon>Andropogonodae</taxon>
        <taxon>Paspaleae</taxon>
        <taxon>Paspalinae</taxon>
        <taxon>Paspalum</taxon>
    </lineage>
</organism>
<dbReference type="GO" id="GO:0046872">
    <property type="term" value="F:metal ion binding"/>
    <property type="evidence" value="ECO:0007669"/>
    <property type="project" value="UniProtKB-KW"/>
</dbReference>
<dbReference type="PANTHER" id="PTHR31009">
    <property type="entry name" value="S-ADENOSYL-L-METHIONINE:CARBOXYL METHYLTRANSFERASE FAMILY PROTEIN"/>
    <property type="match status" value="1"/>
</dbReference>
<dbReference type="Gene3D" id="3.40.50.150">
    <property type="entry name" value="Vaccinia Virus protein VP39"/>
    <property type="match status" value="1"/>
</dbReference>
<dbReference type="SUPFAM" id="SSF53335">
    <property type="entry name" value="S-adenosyl-L-methionine-dependent methyltransferases"/>
    <property type="match status" value="1"/>
</dbReference>
<evidence type="ECO:0000256" key="2">
    <source>
        <dbReference type="ARBA" id="ARBA00022723"/>
    </source>
</evidence>
<dbReference type="InterPro" id="IPR042086">
    <property type="entry name" value="MeTrfase_capping"/>
</dbReference>
<proteinExistence type="inferred from homology"/>
<keyword evidence="5" id="KW-1185">Reference proteome</keyword>
<gene>
    <name evidence="4" type="ORF">U9M48_036749</name>
</gene>
<dbReference type="Gene3D" id="1.10.1200.270">
    <property type="entry name" value="Methyltransferase, alpha-helical capping domain"/>
    <property type="match status" value="1"/>
</dbReference>
<protein>
    <submittedName>
        <fullName evidence="4">Uncharacterized protein</fullName>
    </submittedName>
</protein>
<dbReference type="EMBL" id="CP144752">
    <property type="protein sequence ID" value="WVZ90447.1"/>
    <property type="molecule type" value="Genomic_DNA"/>
</dbReference>
<dbReference type="AlphaFoldDB" id="A0AAQ3XBG5"/>
<sequence length="376" mass="43386">MAEGEGDWSYSSNSRRQEIVIRETKPMIENAIKEVYTALLPKTMIIADLGCSAGPNTLMFISSVIHVIADQTKTSGGGPMELQFFLNDLPGTDFNQLFQLIQNFKKLGTTDETAHVPPLYYISGLPDSYYNKLFPRESVHFFHSSYCLHWRSQQPEGLEAWRETYLNEDNIYITKTTTPLVVKKYQERFYKDFSLFLKLRYVELVYGGQMVLVFCGRKDEDVYNGDLNQLFWIGCKIVAKSCVEVEKEKVESFNLPVYGPSVAEVRDVVMESHLFNINHIKLFEHNWDPFDDSEGDEVEDSARSSTNVTKLIRSLLKSLVACHFGETILEPLFKEFMYLVAKHLEKEKTKFAIIALCLKKEYPRVQKVDLGYKHLK</sequence>
<keyword evidence="2" id="KW-0479">Metal-binding</keyword>
<evidence type="ECO:0000256" key="3">
    <source>
        <dbReference type="ARBA" id="ARBA00022842"/>
    </source>
</evidence>
<keyword evidence="3" id="KW-0460">Magnesium</keyword>
<name>A0AAQ3XBG5_PASNO</name>
<dbReference type="InterPro" id="IPR029063">
    <property type="entry name" value="SAM-dependent_MTases_sf"/>
</dbReference>
<evidence type="ECO:0000256" key="1">
    <source>
        <dbReference type="ARBA" id="ARBA00008908"/>
    </source>
</evidence>
<dbReference type="Proteomes" id="UP001341281">
    <property type="component" value="Chromosome 08"/>
</dbReference>
<dbReference type="Pfam" id="PF03492">
    <property type="entry name" value="Methyltransf_7"/>
    <property type="match status" value="1"/>
</dbReference>
<accession>A0AAQ3XBG5</accession>
<dbReference type="GO" id="GO:0008168">
    <property type="term" value="F:methyltransferase activity"/>
    <property type="evidence" value="ECO:0007669"/>
    <property type="project" value="InterPro"/>
</dbReference>
<evidence type="ECO:0000313" key="5">
    <source>
        <dbReference type="Proteomes" id="UP001341281"/>
    </source>
</evidence>